<reference evidence="2" key="1">
    <citation type="journal article" date="2023" name="G3 (Bethesda)">
        <title>Genome assembly and association tests identify interacting loci associated with vigor, precocity, and sex in interspecific pistachio rootstocks.</title>
        <authorList>
            <person name="Palmer W."/>
            <person name="Jacygrad E."/>
            <person name="Sagayaradj S."/>
            <person name="Cavanaugh K."/>
            <person name="Han R."/>
            <person name="Bertier L."/>
            <person name="Beede B."/>
            <person name="Kafkas S."/>
            <person name="Golino D."/>
            <person name="Preece J."/>
            <person name="Michelmore R."/>
        </authorList>
    </citation>
    <scope>NUCLEOTIDE SEQUENCE [LARGE SCALE GENOMIC DNA]</scope>
</reference>
<sequence length="215" mass="24384">MQSPIDMSSERVKVILKSGDLKRSYKPCKATLKNRGHDISLKWLDHSAGTVEVNGTGYLLDQAHWHSPSEHTINGRRYDLELHMVHTSIDPNVTNKITVIGLLYKIGPPDPFLSKLINNITSMADQLQERDMGMIHPYEIKMGGRKYYRYIGSLTVPPCTEGVNWIINKMIRTVSKDQIKALRIAVHDYAEMNARPLQPINHRGIELYGPNPTAN</sequence>
<evidence type="ECO:0000313" key="2">
    <source>
        <dbReference type="Proteomes" id="UP001164250"/>
    </source>
</evidence>
<proteinExistence type="predicted"/>
<protein>
    <submittedName>
        <fullName evidence="1">Uncharacterized protein</fullName>
    </submittedName>
</protein>
<organism evidence="1 2">
    <name type="scientific">Pistacia atlantica</name>
    <dbReference type="NCBI Taxonomy" id="434234"/>
    <lineage>
        <taxon>Eukaryota</taxon>
        <taxon>Viridiplantae</taxon>
        <taxon>Streptophyta</taxon>
        <taxon>Embryophyta</taxon>
        <taxon>Tracheophyta</taxon>
        <taxon>Spermatophyta</taxon>
        <taxon>Magnoliopsida</taxon>
        <taxon>eudicotyledons</taxon>
        <taxon>Gunneridae</taxon>
        <taxon>Pentapetalae</taxon>
        <taxon>rosids</taxon>
        <taxon>malvids</taxon>
        <taxon>Sapindales</taxon>
        <taxon>Anacardiaceae</taxon>
        <taxon>Pistacia</taxon>
    </lineage>
</organism>
<name>A0ACC1AQS4_9ROSI</name>
<dbReference type="Proteomes" id="UP001164250">
    <property type="component" value="Chromosome 9"/>
</dbReference>
<evidence type="ECO:0000313" key="1">
    <source>
        <dbReference type="EMBL" id="KAJ0088935.1"/>
    </source>
</evidence>
<comment type="caution">
    <text evidence="1">The sequence shown here is derived from an EMBL/GenBank/DDBJ whole genome shotgun (WGS) entry which is preliminary data.</text>
</comment>
<dbReference type="EMBL" id="CM047905">
    <property type="protein sequence ID" value="KAJ0088935.1"/>
    <property type="molecule type" value="Genomic_DNA"/>
</dbReference>
<gene>
    <name evidence="1" type="ORF">Patl1_32229</name>
</gene>
<keyword evidence="2" id="KW-1185">Reference proteome</keyword>
<accession>A0ACC1AQS4</accession>